<comment type="caution">
    <text evidence="2">The sequence shown here is derived from an EMBL/GenBank/DDBJ whole genome shotgun (WGS) entry which is preliminary data.</text>
</comment>
<evidence type="ECO:0000313" key="2">
    <source>
        <dbReference type="EMBL" id="PIS22729.1"/>
    </source>
</evidence>
<dbReference type="Proteomes" id="UP000231252">
    <property type="component" value="Unassembled WGS sequence"/>
</dbReference>
<feature type="transmembrane region" description="Helical" evidence="1">
    <location>
        <begin position="44"/>
        <end position="63"/>
    </location>
</feature>
<protein>
    <recommendedName>
        <fullName evidence="4">Glycosyltransferase 2-like domain-containing protein</fullName>
    </recommendedName>
</protein>
<proteinExistence type="predicted"/>
<evidence type="ECO:0000256" key="1">
    <source>
        <dbReference type="SAM" id="Phobius"/>
    </source>
</evidence>
<accession>A0A2H0XF07</accession>
<name>A0A2H0XF07_UNCKA</name>
<organism evidence="2 3">
    <name type="scientific">candidate division WWE3 bacterium CG08_land_8_20_14_0_20_41_10</name>
    <dbReference type="NCBI Taxonomy" id="1975085"/>
    <lineage>
        <taxon>Bacteria</taxon>
        <taxon>Katanobacteria</taxon>
    </lineage>
</organism>
<feature type="non-terminal residue" evidence="2">
    <location>
        <position position="145"/>
    </location>
</feature>
<feature type="transmembrane region" description="Helical" evidence="1">
    <location>
        <begin position="20"/>
        <end position="38"/>
    </location>
</feature>
<keyword evidence="1" id="KW-1133">Transmembrane helix</keyword>
<gene>
    <name evidence="2" type="ORF">COT50_00365</name>
</gene>
<keyword evidence="1" id="KW-0472">Membrane</keyword>
<evidence type="ECO:0000313" key="3">
    <source>
        <dbReference type="Proteomes" id="UP000231252"/>
    </source>
</evidence>
<dbReference type="AlphaFoldDB" id="A0A2H0XF07"/>
<keyword evidence="1" id="KW-0812">Transmembrane</keyword>
<sequence>MQDTQKNNRNDAMLQRVLEIIPGVLTWGLIFSPIWLGILYPELVIYLLTFLSVYWAYLAVKHFRGLYIGYKKHKAELAVDWWEECLKLSTDWEKLPDPPTLPENLNSTVHFLLIPTCNEPADVIKNSIDSIFGQTMPHSQILLVC</sequence>
<dbReference type="EMBL" id="PEYU01000008">
    <property type="protein sequence ID" value="PIS22729.1"/>
    <property type="molecule type" value="Genomic_DNA"/>
</dbReference>
<evidence type="ECO:0008006" key="4">
    <source>
        <dbReference type="Google" id="ProtNLM"/>
    </source>
</evidence>
<reference evidence="3" key="1">
    <citation type="submission" date="2017-09" db="EMBL/GenBank/DDBJ databases">
        <title>Depth-based differentiation of microbial function through sediment-hosted aquifers and enrichment of novel symbionts in the deep terrestrial subsurface.</title>
        <authorList>
            <person name="Probst A.J."/>
            <person name="Ladd B."/>
            <person name="Jarett J.K."/>
            <person name="Geller-Mcgrath D.E."/>
            <person name="Sieber C.M.K."/>
            <person name="Emerson J.B."/>
            <person name="Anantharaman K."/>
            <person name="Thomas B.C."/>
            <person name="Malmstrom R."/>
            <person name="Stieglmeier M."/>
            <person name="Klingl A."/>
            <person name="Woyke T."/>
            <person name="Ryan C.M."/>
            <person name="Banfield J.F."/>
        </authorList>
    </citation>
    <scope>NUCLEOTIDE SEQUENCE [LARGE SCALE GENOMIC DNA]</scope>
</reference>